<proteinExistence type="predicted"/>
<evidence type="ECO:0000313" key="3">
    <source>
        <dbReference type="EMBL" id="EEQ99286.1"/>
    </source>
</evidence>
<dbReference type="OMA" id="HALMLED"/>
<dbReference type="OrthoDB" id="462520at2759"/>
<evidence type="ECO:0000313" key="4">
    <source>
        <dbReference type="Proteomes" id="UP000007800"/>
    </source>
</evidence>
<dbReference type="GeneID" id="9045299"/>
<feature type="signal peptide" evidence="2">
    <location>
        <begin position="1"/>
        <end position="22"/>
    </location>
</feature>
<dbReference type="InParanoid" id="C5LVF8"/>
<organism evidence="4">
    <name type="scientific">Perkinsus marinus (strain ATCC 50983 / TXsc)</name>
    <dbReference type="NCBI Taxonomy" id="423536"/>
    <lineage>
        <taxon>Eukaryota</taxon>
        <taxon>Sar</taxon>
        <taxon>Alveolata</taxon>
        <taxon>Perkinsozoa</taxon>
        <taxon>Perkinsea</taxon>
        <taxon>Perkinsida</taxon>
        <taxon>Perkinsidae</taxon>
        <taxon>Perkinsus</taxon>
    </lineage>
</organism>
<sequence length="338" mass="37210">MHGFLSLVSLLLLAVVLRQGEASVGSYESYGDSADDSDDQHDVDHSAKGEVQERASVSGGDEAGRDDLNDREMTEETPMLNQKPGSEVSIHSMGSRSRSVADLVGATTGGEEGLPAIRPFTPSANGTWHSHFIQRTVTIKEKPLTFKELKSLVKTARLPSMRTSTKPTSYTFNSWAPLAIGGGLSYSLEVPSSPYTMDGEGAEEVSRIQKLCGLKKLRDSRTHYISVCKVRLSGMPRAFIDSESGLPTIRMEARSLIRPLRTDITIEFVYDRSEEAYGAFVAHALMLEEEYRNTRSVEKKGKKSVETTTPADSHVLQSRAEGYKALTDPWWFEVGLLT</sequence>
<feature type="compositionally biased region" description="Basic and acidic residues" evidence="1">
    <location>
        <begin position="62"/>
        <end position="74"/>
    </location>
</feature>
<feature type="region of interest" description="Disordered" evidence="1">
    <location>
        <begin position="26"/>
        <end position="94"/>
    </location>
</feature>
<protein>
    <submittedName>
        <fullName evidence="3">Uncharacterized protein</fullName>
    </submittedName>
</protein>
<keyword evidence="4" id="KW-1185">Reference proteome</keyword>
<dbReference type="AlphaFoldDB" id="C5LVF8"/>
<name>C5LVF8_PERM5</name>
<gene>
    <name evidence="3" type="ORF">Pmar_PMAR018821</name>
</gene>
<feature type="chain" id="PRO_5002954762" evidence="2">
    <location>
        <begin position="23"/>
        <end position="338"/>
    </location>
</feature>
<reference evidence="3 4" key="1">
    <citation type="submission" date="2008-07" db="EMBL/GenBank/DDBJ databases">
        <authorList>
            <person name="El-Sayed N."/>
            <person name="Caler E."/>
            <person name="Inman J."/>
            <person name="Amedeo P."/>
            <person name="Hass B."/>
            <person name="Wortman J."/>
        </authorList>
    </citation>
    <scope>NUCLEOTIDE SEQUENCE [LARGE SCALE GENOMIC DNA]</scope>
    <source>
        <strain evidence="4">ATCC 50983 / TXsc</strain>
    </source>
</reference>
<evidence type="ECO:0000256" key="2">
    <source>
        <dbReference type="SAM" id="SignalP"/>
    </source>
</evidence>
<evidence type="ECO:0000256" key="1">
    <source>
        <dbReference type="SAM" id="MobiDB-lite"/>
    </source>
</evidence>
<dbReference type="Proteomes" id="UP000007800">
    <property type="component" value="Unassembled WGS sequence"/>
</dbReference>
<feature type="compositionally biased region" description="Basic and acidic residues" evidence="1">
    <location>
        <begin position="40"/>
        <end position="53"/>
    </location>
</feature>
<dbReference type="RefSeq" id="XP_002766569.1">
    <property type="nucleotide sequence ID" value="XM_002766523.1"/>
</dbReference>
<accession>C5LVF8</accession>
<keyword evidence="2" id="KW-0732">Signal</keyword>
<dbReference type="EMBL" id="GG685860">
    <property type="protein sequence ID" value="EEQ99286.1"/>
    <property type="molecule type" value="Genomic_DNA"/>
</dbReference>